<accession>A0A8H2NTL4</accession>
<name>A0A8H2NTL4_PSEFL</name>
<comment type="caution">
    <text evidence="3">The sequence shown here is derived from an EMBL/GenBank/DDBJ whole genome shotgun (WGS) entry which is preliminary data.</text>
</comment>
<dbReference type="SUPFAM" id="SSF56349">
    <property type="entry name" value="DNA breaking-rejoining enzymes"/>
    <property type="match status" value="1"/>
</dbReference>
<dbReference type="PROSITE" id="PS51898">
    <property type="entry name" value="TYR_RECOMBINASE"/>
    <property type="match status" value="1"/>
</dbReference>
<organism evidence="3 4">
    <name type="scientific">Pseudomonas fluorescens</name>
    <dbReference type="NCBI Taxonomy" id="294"/>
    <lineage>
        <taxon>Bacteria</taxon>
        <taxon>Pseudomonadati</taxon>
        <taxon>Pseudomonadota</taxon>
        <taxon>Gammaproteobacteria</taxon>
        <taxon>Pseudomonadales</taxon>
        <taxon>Pseudomonadaceae</taxon>
        <taxon>Pseudomonas</taxon>
    </lineage>
</organism>
<proteinExistence type="predicted"/>
<dbReference type="InterPro" id="IPR002104">
    <property type="entry name" value="Integrase_catalytic"/>
</dbReference>
<evidence type="ECO:0000313" key="3">
    <source>
        <dbReference type="EMBL" id="VVP13936.1"/>
    </source>
</evidence>
<dbReference type="EMBL" id="CABVIE010000010">
    <property type="protein sequence ID" value="VVP13936.1"/>
    <property type="molecule type" value="Genomic_DNA"/>
</dbReference>
<dbReference type="GO" id="GO:0006310">
    <property type="term" value="P:DNA recombination"/>
    <property type="evidence" value="ECO:0007669"/>
    <property type="project" value="UniProtKB-KW"/>
</dbReference>
<feature type="domain" description="Tyr recombinase" evidence="2">
    <location>
        <begin position="169"/>
        <end position="406"/>
    </location>
</feature>
<keyword evidence="1" id="KW-0233">DNA recombination</keyword>
<gene>
    <name evidence="3" type="ORF">PS900_03491</name>
</gene>
<dbReference type="Proteomes" id="UP000325723">
    <property type="component" value="Unassembled WGS sequence"/>
</dbReference>
<dbReference type="Gene3D" id="1.10.443.10">
    <property type="entry name" value="Intergrase catalytic core"/>
    <property type="match status" value="1"/>
</dbReference>
<dbReference type="RefSeq" id="WP_150758354.1">
    <property type="nucleotide sequence ID" value="NZ_CABVIE010000010.1"/>
</dbReference>
<evidence type="ECO:0000313" key="4">
    <source>
        <dbReference type="Proteomes" id="UP000325723"/>
    </source>
</evidence>
<dbReference type="GO" id="GO:0015074">
    <property type="term" value="P:DNA integration"/>
    <property type="evidence" value="ECO:0007669"/>
    <property type="project" value="InterPro"/>
</dbReference>
<dbReference type="CDD" id="cd00397">
    <property type="entry name" value="DNA_BRE_C"/>
    <property type="match status" value="1"/>
</dbReference>
<dbReference type="InterPro" id="IPR011010">
    <property type="entry name" value="DNA_brk_join_enz"/>
</dbReference>
<evidence type="ECO:0000259" key="2">
    <source>
        <dbReference type="PROSITE" id="PS51898"/>
    </source>
</evidence>
<evidence type="ECO:0000256" key="1">
    <source>
        <dbReference type="ARBA" id="ARBA00023172"/>
    </source>
</evidence>
<protein>
    <recommendedName>
        <fullName evidence="2">Tyr recombinase domain-containing protein</fullName>
    </recommendedName>
</protein>
<dbReference type="AlphaFoldDB" id="A0A8H2NTL4"/>
<sequence length="428" mass="49755">MISILRRQLTYPDVFSPGKARTHYVLIAKVKRKMIMLSHPNLYLLDVSSSMATSNKYSNIISKFFRYLSTLDKYLEISVSSYHSLVDNEDIKGWQIQREIDRVAKQSKRPSTETIVDDGKVIYKFFEWLSKKKYPSCVNFQYTTWQPNFKDEQLLAHIKREALRTLDGRGVRALDREVSQNKSYSLPTNHEMKSLMLGYADPVYAAIFKLSLGTAMRPMELCEFPYLGNGENSHIMPFENMNFDSEVLEYQISKSKGGKSRKIAIHKLDLKALDDHYIKKYYAPRAELYEKRFGTRCPPSILFLSSRGIPITPTMISRRTVAARERAQKLDPSIRQSVRFYDARHWWPTIFLIRRFKKGLLGQMSEVRDAAAMQVIKDQMGHAHLITTYNHYLDLARVVMLAHEGFVHELVTNPSKNIERYLESPTLL</sequence>
<dbReference type="InterPro" id="IPR013762">
    <property type="entry name" value="Integrase-like_cat_sf"/>
</dbReference>
<reference evidence="3 4" key="1">
    <citation type="submission" date="2019-09" db="EMBL/GenBank/DDBJ databases">
        <authorList>
            <person name="Chandra G."/>
            <person name="Truman W A."/>
        </authorList>
    </citation>
    <scope>NUCLEOTIDE SEQUENCE [LARGE SCALE GENOMIC DNA]</scope>
    <source>
        <strain evidence="3">PS900</strain>
    </source>
</reference>
<dbReference type="GO" id="GO:0003677">
    <property type="term" value="F:DNA binding"/>
    <property type="evidence" value="ECO:0007669"/>
    <property type="project" value="InterPro"/>
</dbReference>